<dbReference type="GO" id="GO:0046872">
    <property type="term" value="F:metal ion binding"/>
    <property type="evidence" value="ECO:0007669"/>
    <property type="project" value="UniProtKB-KW"/>
</dbReference>
<comment type="catalytic activity">
    <reaction evidence="22">
        <text>13-cis-lycopene + O2 = 13-cis-10'-apo-lycopenal + (3E,5E)-6,10-dimethylundeca-3,5,9-trien-2-one</text>
        <dbReference type="Rhea" id="RHEA:68448"/>
        <dbReference type="ChEBI" id="CHEBI:15379"/>
        <dbReference type="ChEBI" id="CHEBI:67207"/>
        <dbReference type="ChEBI" id="CHEBI:177907"/>
        <dbReference type="ChEBI" id="CHEBI:177908"/>
    </reaction>
    <physiologicalReaction direction="left-to-right" evidence="22">
        <dbReference type="Rhea" id="RHEA:68449"/>
    </physiologicalReaction>
</comment>
<evidence type="ECO:0000256" key="13">
    <source>
        <dbReference type="ARBA" id="ARBA00045336"/>
    </source>
</evidence>
<organism evidence="24">
    <name type="scientific">Meretrix meretrix</name>
    <name type="common">Asiatic hard clam</name>
    <name type="synonym">Venus meretrix</name>
    <dbReference type="NCBI Taxonomy" id="291251"/>
    <lineage>
        <taxon>Eukaryota</taxon>
        <taxon>Metazoa</taxon>
        <taxon>Spiralia</taxon>
        <taxon>Lophotrochozoa</taxon>
        <taxon>Mollusca</taxon>
        <taxon>Bivalvia</taxon>
        <taxon>Autobranchia</taxon>
        <taxon>Heteroconchia</taxon>
        <taxon>Euheterodonta</taxon>
        <taxon>Imparidentia</taxon>
        <taxon>Neoheterodontei</taxon>
        <taxon>Venerida</taxon>
        <taxon>Veneroidea</taxon>
        <taxon>Veneridae</taxon>
        <taxon>Meretrix</taxon>
    </lineage>
</organism>
<evidence type="ECO:0000256" key="4">
    <source>
        <dbReference type="ARBA" id="ARBA00022964"/>
    </source>
</evidence>
<name>A0A1L1ZNP6_MERMT</name>
<dbReference type="GO" id="GO:0010436">
    <property type="term" value="F:carotenoid dioxygenase activity"/>
    <property type="evidence" value="ECO:0007669"/>
    <property type="project" value="TreeGrafter"/>
</dbReference>
<comment type="catalytic activity">
    <reaction evidence="19">
        <text>lutein + O2 = (3R,6R)-3-hydroxy-10'-apo-alpha-carotenal + (3R)-hydroxy-beta-ionone</text>
        <dbReference type="Rhea" id="RHEA:68432"/>
        <dbReference type="ChEBI" id="CHEBI:15379"/>
        <dbReference type="ChEBI" id="CHEBI:28838"/>
        <dbReference type="ChEBI" id="CHEBI:53173"/>
        <dbReference type="ChEBI" id="CHEBI:177903"/>
    </reaction>
    <physiologicalReaction direction="left-to-right" evidence="19">
        <dbReference type="Rhea" id="RHEA:68433"/>
    </physiologicalReaction>
</comment>
<comment type="catalytic activity">
    <reaction evidence="15">
        <text>5-cis-lycopene + O2 = 5-cis-10'-apo-lycopenal + (3E,5E)-6,10-dimethylundeca-3,5,9-trien-2-one</text>
        <dbReference type="Rhea" id="RHEA:68444"/>
        <dbReference type="ChEBI" id="CHEBI:15379"/>
        <dbReference type="ChEBI" id="CHEBI:67207"/>
        <dbReference type="ChEBI" id="CHEBI:177905"/>
        <dbReference type="ChEBI" id="CHEBI:177906"/>
    </reaction>
    <physiologicalReaction direction="left-to-right" evidence="15">
        <dbReference type="Rhea" id="RHEA:68445"/>
    </physiologicalReaction>
</comment>
<accession>A0A1L1ZNP6</accession>
<protein>
    <recommendedName>
        <fullName evidence="12">Carotenoid-cleaving dioxygenase, mitochondrial</fullName>
        <ecNumber evidence="11">1.13.11.71</ecNumber>
    </recommendedName>
</protein>
<comment type="catalytic activity">
    <reaction evidence="9">
        <text>all-trans-zeaxanthin + O2 = (3R)-3-hydroxy-10'-apo-beta-carotenal + (3R)-hydroxy-beta-ionone</text>
        <dbReference type="Rhea" id="RHEA:68104"/>
        <dbReference type="ChEBI" id="CHEBI:15379"/>
        <dbReference type="ChEBI" id="CHEBI:27547"/>
        <dbReference type="ChEBI" id="CHEBI:53173"/>
        <dbReference type="ChEBI" id="CHEBI:177902"/>
    </reaction>
    <physiologicalReaction direction="left-to-right" evidence="9">
        <dbReference type="Rhea" id="RHEA:68105"/>
    </physiologicalReaction>
</comment>
<evidence type="ECO:0000256" key="16">
    <source>
        <dbReference type="ARBA" id="ARBA00047865"/>
    </source>
</evidence>
<dbReference type="EMBL" id="KP271169">
    <property type="protein sequence ID" value="ALG64487.1"/>
    <property type="molecule type" value="mRNA"/>
</dbReference>
<feature type="binding site" evidence="23">
    <location>
        <position position="387"/>
    </location>
    <ligand>
        <name>Fe cation</name>
        <dbReference type="ChEBI" id="CHEBI:24875"/>
        <note>catalytic</note>
    </ligand>
</feature>
<evidence type="ECO:0000256" key="23">
    <source>
        <dbReference type="PIRSR" id="PIRSR604294-1"/>
    </source>
</evidence>
<evidence type="ECO:0000256" key="8">
    <source>
        <dbReference type="ARBA" id="ARBA00023128"/>
    </source>
</evidence>
<dbReference type="InterPro" id="IPR004294">
    <property type="entry name" value="Carotenoid_Oase"/>
</dbReference>
<gene>
    <name evidence="24" type="primary">crtO</name>
</gene>
<evidence type="ECO:0000256" key="7">
    <source>
        <dbReference type="ARBA" id="ARBA00023098"/>
    </source>
</evidence>
<comment type="function">
    <text evidence="13">Broad specificity mitochondrial dioxygenase that mediates the asymmetric oxidative cleavage of carotenoids. Cleaves carotenes (pure hydrocarbon carotenoids) such as all-trans-beta-carotene and lycopene as well as xanthophylls (oxygenated carotenoids) such as zeaxanthin, lutein and beta-cryptoxanthin at both the 9,10 and the 9',10' carbon-carbon double bond. Through its function in carotenoids metabolism regulates oxidative stress and the production of important signaling molecules.</text>
</comment>
<evidence type="ECO:0000256" key="12">
    <source>
        <dbReference type="ARBA" id="ARBA00040536"/>
    </source>
</evidence>
<reference evidence="24" key="1">
    <citation type="submission" date="2014-12" db="EMBL/GenBank/DDBJ databases">
        <title>Two candidate genes for carotenoid coloration and their expression profiles associated with the different shell colors of Meretrix meretrix.</title>
        <authorList>
            <person name="Dong Y."/>
            <person name="Qi X."/>
        </authorList>
    </citation>
    <scope>NUCLEOTIDE SEQUENCE</scope>
</reference>
<keyword evidence="8" id="KW-0496">Mitochondrion</keyword>
<comment type="subcellular location">
    <subcellularLocation>
        <location evidence="1">Mitochondrion</location>
    </subcellularLocation>
</comment>
<sequence>MSSEQRSFSKIMPMEALSAVSILHEQNLRHLSLMQGIKNSLPSPPQEEQTLPTEQLQCISPLQTVIETPEPCKKDIKGHIPGVVWEHCGAGKFEFGEEKYNHHVLAFQFQLRNGTVQCLQSKFLQSLENNQHNRIVSSEFEFGTTLATFAMPDDNGSVFAKPQGFNGRFDPPSDNANVSSKVVYNGQVDCQKGYVTTEQPNNCMYKVTPDPELETLEKMENEEKVDWSKFVAVNGTAHPHYAPDDQTAYNMGNSYKFGTTYIEVVPPETVKSPTNCNCDNETVEGAKPVLMESPLSIAPTRNGDNMKPSKASYYHSYHSQASENYIIEKNLEQRITTSKFERTGKPISLALAGKPTTKPRFRVIDKKTGAEIHPNVHYETDTFMFMHHINTYEDKGHIVMDIIAYKKDSVLQYLYLKELTTEECEKEHRKIEDPEPRRYVIPIKLKSNAIAGTNLVSLSYTKATARRRDAKTVFLTHEILAHTGIEFPQINYRQYNTKKYRYVYGVGWHSKGDIIHTLLKIDTETKTFKQWKSEKCFPSEPVFVPRPAATTEDDGVLLSAICRTDFDEKDGGNAFLLILDAKTMLEIARADFGVPRFPKDLHGLFTES</sequence>
<evidence type="ECO:0000256" key="22">
    <source>
        <dbReference type="ARBA" id="ARBA00049207"/>
    </source>
</evidence>
<dbReference type="PANTHER" id="PTHR10543:SF122">
    <property type="entry name" value="CAROTENOID-CLEAVING DIOXYGENASE, MITOCHONDRIAL"/>
    <property type="match status" value="1"/>
</dbReference>
<feature type="binding site" evidence="23">
    <location>
        <position position="315"/>
    </location>
    <ligand>
        <name>Fe cation</name>
        <dbReference type="ChEBI" id="CHEBI:24875"/>
        <note>catalytic</note>
    </ligand>
</feature>
<evidence type="ECO:0000256" key="20">
    <source>
        <dbReference type="ARBA" id="ARBA00049156"/>
    </source>
</evidence>
<dbReference type="GO" id="GO:0016121">
    <property type="term" value="P:carotene catabolic process"/>
    <property type="evidence" value="ECO:0007669"/>
    <property type="project" value="TreeGrafter"/>
</dbReference>
<dbReference type="EC" id="1.13.11.71" evidence="11"/>
<evidence type="ECO:0000256" key="1">
    <source>
        <dbReference type="ARBA" id="ARBA00004173"/>
    </source>
</evidence>
<evidence type="ECO:0000256" key="19">
    <source>
        <dbReference type="ARBA" id="ARBA00048862"/>
    </source>
</evidence>
<evidence type="ECO:0000256" key="3">
    <source>
        <dbReference type="ARBA" id="ARBA00022723"/>
    </source>
</evidence>
<evidence type="ECO:0000256" key="14">
    <source>
        <dbReference type="ARBA" id="ARBA00047577"/>
    </source>
</evidence>
<comment type="similarity">
    <text evidence="2">Belongs to the carotenoid oxygenase family.</text>
</comment>
<proteinExistence type="evidence at transcript level"/>
<evidence type="ECO:0000256" key="17">
    <source>
        <dbReference type="ARBA" id="ARBA00048043"/>
    </source>
</evidence>
<evidence type="ECO:0000256" key="10">
    <source>
        <dbReference type="ARBA" id="ARBA00036274"/>
    </source>
</evidence>
<comment type="catalytic activity">
    <reaction evidence="14">
        <text>(3R)-3-hydroxy-10'-apo-beta-carotenal + O2 = 4,9-dimethyldodeca-2,4,6,8,10-pentaenedial + (3R)-hydroxy-beta-ionone</text>
        <dbReference type="Rhea" id="RHEA:68424"/>
        <dbReference type="ChEBI" id="CHEBI:15379"/>
        <dbReference type="ChEBI" id="CHEBI:53171"/>
        <dbReference type="ChEBI" id="CHEBI:53173"/>
        <dbReference type="ChEBI" id="CHEBI:177902"/>
    </reaction>
    <physiologicalReaction direction="left-to-right" evidence="14">
        <dbReference type="Rhea" id="RHEA:68425"/>
    </physiologicalReaction>
</comment>
<comment type="catalytic activity">
    <reaction evidence="17">
        <text>all-trans-10'-apo-beta-carotenal + O2 = beta-ionone + 4,9-dimethyldodeca-2,4,6,8,10-pentaenedial</text>
        <dbReference type="Rhea" id="RHEA:68452"/>
        <dbReference type="ChEBI" id="CHEBI:15379"/>
        <dbReference type="ChEBI" id="CHEBI:32325"/>
        <dbReference type="ChEBI" id="CHEBI:53153"/>
        <dbReference type="ChEBI" id="CHEBI:53171"/>
    </reaction>
    <physiologicalReaction direction="left-to-right" evidence="17">
        <dbReference type="Rhea" id="RHEA:68453"/>
    </physiologicalReaction>
</comment>
<evidence type="ECO:0000256" key="2">
    <source>
        <dbReference type="ARBA" id="ARBA00006787"/>
    </source>
</evidence>
<dbReference type="GO" id="GO:0042574">
    <property type="term" value="P:retinal metabolic process"/>
    <property type="evidence" value="ECO:0007669"/>
    <property type="project" value="TreeGrafter"/>
</dbReference>
<dbReference type="Pfam" id="PF03055">
    <property type="entry name" value="RPE65"/>
    <property type="match status" value="1"/>
</dbReference>
<comment type="catalytic activity">
    <reaction evidence="18">
        <text>all-trans-zeaxanthin + 2 O2 = 4,9-dimethyldodeca-2,4,6,8,10-pentaenedial + 2 (3R)-hydroxy-beta-ionone</text>
        <dbReference type="Rhea" id="RHEA:26393"/>
        <dbReference type="ChEBI" id="CHEBI:15379"/>
        <dbReference type="ChEBI" id="CHEBI:27547"/>
        <dbReference type="ChEBI" id="CHEBI:53171"/>
        <dbReference type="ChEBI" id="CHEBI:53173"/>
    </reaction>
    <physiologicalReaction direction="left-to-right" evidence="18">
        <dbReference type="Rhea" id="RHEA:26394"/>
    </physiologicalReaction>
</comment>
<dbReference type="PANTHER" id="PTHR10543">
    <property type="entry name" value="BETA-CAROTENE DIOXYGENASE"/>
    <property type="match status" value="1"/>
</dbReference>
<feature type="binding site" evidence="23">
    <location>
        <position position="602"/>
    </location>
    <ligand>
        <name>Fe cation</name>
        <dbReference type="ChEBI" id="CHEBI:24875"/>
        <note>catalytic</note>
    </ligand>
</feature>
<comment type="catalytic activity">
    <reaction evidence="21">
        <text>beta-cryptoxanthin + O2 = all-trans-10'-apo-beta-carotenal + (3R)-hydroxy-beta-ionone</text>
        <dbReference type="Rhea" id="RHEA:68440"/>
        <dbReference type="ChEBI" id="CHEBI:10362"/>
        <dbReference type="ChEBI" id="CHEBI:15379"/>
        <dbReference type="ChEBI" id="CHEBI:53153"/>
        <dbReference type="ChEBI" id="CHEBI:53173"/>
    </reaction>
    <physiologicalReaction direction="left-to-right" evidence="21">
        <dbReference type="Rhea" id="RHEA:68441"/>
    </physiologicalReaction>
</comment>
<dbReference type="GO" id="GO:0102076">
    <property type="term" value="F:beta,beta-carotene-9',10'-cleaving oxygenase activity"/>
    <property type="evidence" value="ECO:0007669"/>
    <property type="project" value="UniProtKB-EC"/>
</dbReference>
<comment type="catalytic activity">
    <reaction evidence="20">
        <text>all-trans-beta-carotene + O2 = beta-ionone + all-trans-10'-apo-beta-carotenal</text>
        <dbReference type="Rhea" id="RHEA:26389"/>
        <dbReference type="ChEBI" id="CHEBI:15379"/>
        <dbReference type="ChEBI" id="CHEBI:17579"/>
        <dbReference type="ChEBI" id="CHEBI:32325"/>
        <dbReference type="ChEBI" id="CHEBI:53153"/>
        <dbReference type="EC" id="1.13.11.71"/>
    </reaction>
    <physiologicalReaction direction="left-to-right" evidence="20">
        <dbReference type="Rhea" id="RHEA:26390"/>
    </physiologicalReaction>
</comment>
<feature type="binding site" evidence="23">
    <location>
        <position position="238"/>
    </location>
    <ligand>
        <name>Fe cation</name>
        <dbReference type="ChEBI" id="CHEBI:24875"/>
        <note>catalytic</note>
    </ligand>
</feature>
<keyword evidence="4" id="KW-0223">Dioxygenase</keyword>
<comment type="cofactor">
    <cofactor evidence="23">
        <name>Fe(2+)</name>
        <dbReference type="ChEBI" id="CHEBI:29033"/>
    </cofactor>
    <text evidence="23">Binds 1 Fe(2+) ion per subunit.</text>
</comment>
<dbReference type="GO" id="GO:0005739">
    <property type="term" value="C:mitochondrion"/>
    <property type="evidence" value="ECO:0007669"/>
    <property type="project" value="UniProtKB-SubCell"/>
</dbReference>
<evidence type="ECO:0000256" key="11">
    <source>
        <dbReference type="ARBA" id="ARBA00038847"/>
    </source>
</evidence>
<evidence type="ECO:0000256" key="5">
    <source>
        <dbReference type="ARBA" id="ARBA00023002"/>
    </source>
</evidence>
<comment type="catalytic activity">
    <reaction evidence="16">
        <text>lutein + O2 = (3R,6R)-hydroxy-alpha-ionone + (3R)-3-hydroxy-10'-apo-beta-carotenal</text>
        <dbReference type="Rhea" id="RHEA:68428"/>
        <dbReference type="ChEBI" id="CHEBI:15379"/>
        <dbReference type="ChEBI" id="CHEBI:28838"/>
        <dbReference type="ChEBI" id="CHEBI:177902"/>
        <dbReference type="ChEBI" id="CHEBI:177904"/>
    </reaction>
    <physiologicalReaction direction="left-to-right" evidence="16">
        <dbReference type="Rhea" id="RHEA:68429"/>
    </physiologicalReaction>
</comment>
<keyword evidence="6 23" id="KW-0408">Iron</keyword>
<keyword evidence="5" id="KW-0560">Oxidoreductase</keyword>
<evidence type="ECO:0000256" key="15">
    <source>
        <dbReference type="ARBA" id="ARBA00047747"/>
    </source>
</evidence>
<evidence type="ECO:0000313" key="24">
    <source>
        <dbReference type="EMBL" id="ALG64487.1"/>
    </source>
</evidence>
<keyword evidence="3 23" id="KW-0479">Metal-binding</keyword>
<evidence type="ECO:0000256" key="21">
    <source>
        <dbReference type="ARBA" id="ARBA00049190"/>
    </source>
</evidence>
<keyword evidence="7" id="KW-0443">Lipid metabolism</keyword>
<dbReference type="GO" id="GO:0003834">
    <property type="term" value="F:beta-carotene 15,15'-dioxygenase activity"/>
    <property type="evidence" value="ECO:0007669"/>
    <property type="project" value="TreeGrafter"/>
</dbReference>
<evidence type="ECO:0000256" key="9">
    <source>
        <dbReference type="ARBA" id="ARBA00035797"/>
    </source>
</evidence>
<evidence type="ECO:0000256" key="6">
    <source>
        <dbReference type="ARBA" id="ARBA00023004"/>
    </source>
</evidence>
<comment type="catalytic activity">
    <reaction evidence="10">
        <text>(3R,6R)-3-hydroxy-10'-apo-alpha-carotenal + O2 = (3R,6R)-hydroxy-alpha-ionone + 4,9-dimethyldodeca-2,4,6,8,10-pentaenedial</text>
        <dbReference type="Rhea" id="RHEA:68436"/>
        <dbReference type="ChEBI" id="CHEBI:15379"/>
        <dbReference type="ChEBI" id="CHEBI:53171"/>
        <dbReference type="ChEBI" id="CHEBI:177903"/>
        <dbReference type="ChEBI" id="CHEBI:177904"/>
    </reaction>
    <physiologicalReaction direction="left-to-right" evidence="10">
        <dbReference type="Rhea" id="RHEA:68437"/>
    </physiologicalReaction>
</comment>
<dbReference type="AlphaFoldDB" id="A0A1L1ZNP6"/>
<evidence type="ECO:0000256" key="18">
    <source>
        <dbReference type="ARBA" id="ARBA00048381"/>
    </source>
</evidence>